<gene>
    <name evidence="2" type="ORF">QYF61_011641</name>
</gene>
<dbReference type="Proteomes" id="UP001333110">
    <property type="component" value="Unassembled WGS sequence"/>
</dbReference>
<name>A0AAN7SG45_MYCAM</name>
<dbReference type="EMBL" id="JAUNZN010000002">
    <property type="protein sequence ID" value="KAK4826833.1"/>
    <property type="molecule type" value="Genomic_DNA"/>
</dbReference>
<evidence type="ECO:0000256" key="1">
    <source>
        <dbReference type="SAM" id="MobiDB-lite"/>
    </source>
</evidence>
<evidence type="ECO:0000313" key="2">
    <source>
        <dbReference type="EMBL" id="KAK4826833.1"/>
    </source>
</evidence>
<accession>A0AAN7SG45</accession>
<proteinExistence type="predicted"/>
<sequence length="230" mass="25544">MGRLVFLSLNPTNPKMRMDLGITWHWEDLPCSGLEHRWINDISLCSICCTGIFQVPAEIPSPPPKQASTVGFSQLDDISMPGGRSVREDAVGAGYMGHFLSISGLGCRGTLPLQLGQHHTSRPATWWEGEHKPAASPPPRASGSPRFRSAPPRTQSCQWFHRLPGVRSFFWVKVRGLEPLCYGERLRELGLFSLEKRRLWGDLLVAFQYLKGADKKDGEILPGQGATVIN</sequence>
<keyword evidence="3" id="KW-1185">Reference proteome</keyword>
<reference evidence="2 3" key="1">
    <citation type="journal article" date="2023" name="J. Hered.">
        <title>Chromosome-level genome of the wood stork (Mycteria americana) provides insight into avian chromosome evolution.</title>
        <authorList>
            <person name="Flamio R. Jr."/>
            <person name="Ramstad K.M."/>
        </authorList>
    </citation>
    <scope>NUCLEOTIDE SEQUENCE [LARGE SCALE GENOMIC DNA]</scope>
    <source>
        <strain evidence="2">JAX WOST 10</strain>
    </source>
</reference>
<feature type="compositionally biased region" description="Low complexity" evidence="1">
    <location>
        <begin position="141"/>
        <end position="150"/>
    </location>
</feature>
<protein>
    <submittedName>
        <fullName evidence="2">Uncharacterized protein</fullName>
    </submittedName>
</protein>
<feature type="region of interest" description="Disordered" evidence="1">
    <location>
        <begin position="128"/>
        <end position="150"/>
    </location>
</feature>
<organism evidence="2 3">
    <name type="scientific">Mycteria americana</name>
    <name type="common">Wood stork</name>
    <dbReference type="NCBI Taxonomy" id="33587"/>
    <lineage>
        <taxon>Eukaryota</taxon>
        <taxon>Metazoa</taxon>
        <taxon>Chordata</taxon>
        <taxon>Craniata</taxon>
        <taxon>Vertebrata</taxon>
        <taxon>Euteleostomi</taxon>
        <taxon>Archelosauria</taxon>
        <taxon>Archosauria</taxon>
        <taxon>Dinosauria</taxon>
        <taxon>Saurischia</taxon>
        <taxon>Theropoda</taxon>
        <taxon>Coelurosauria</taxon>
        <taxon>Aves</taxon>
        <taxon>Neognathae</taxon>
        <taxon>Neoaves</taxon>
        <taxon>Aequornithes</taxon>
        <taxon>Ciconiiformes</taxon>
        <taxon>Ciconiidae</taxon>
        <taxon>Mycteria</taxon>
    </lineage>
</organism>
<evidence type="ECO:0000313" key="3">
    <source>
        <dbReference type="Proteomes" id="UP001333110"/>
    </source>
</evidence>
<dbReference type="AlphaFoldDB" id="A0AAN7SG45"/>
<comment type="caution">
    <text evidence="2">The sequence shown here is derived from an EMBL/GenBank/DDBJ whole genome shotgun (WGS) entry which is preliminary data.</text>
</comment>